<protein>
    <recommendedName>
        <fullName evidence="6">Methyltransferase type 11 domain-containing protein</fullName>
    </recommendedName>
</protein>
<evidence type="ECO:0008006" key="6">
    <source>
        <dbReference type="Google" id="ProtNLM"/>
    </source>
</evidence>
<proteinExistence type="inferred from homology"/>
<evidence type="ECO:0000256" key="4">
    <source>
        <dbReference type="SAM" id="MobiDB-lite"/>
    </source>
</evidence>
<sequence>MRPSDDEKVVPFEWLTNFTSLQALLDPEWLFDGHDNEDQDKTFRVLHVGCGSSTLGEILMLSFPRYNYVVNADNDIELLTGMKKRWHSLVQKYATLKGGDIGTLEYVHMDFIKNTAESFHPQLDSSLENKTNGSFELILDKSTLDCLLCSSDGASGLICEVYKQLKPGGVYFLITFNHEDFIAPLLEDCPGTRWEVTKTHAERNVDAPNVVKRNEALLLGSADVRNFGKDESNYSVARMNPKKDQEPKEEDRGIDSSSVAMQSAWTSGTFSPNQNYGRYLNVFICRRNSNCYNFTLNKEAVTNHIHKKNDEYFKQSNPMLTHVRKEELKRLFLKILEYESIADKGSIRSEDEVLSSIVVPLEECYEIMFTDAEKEVLDYCHFLEDWEAFSPADTSNESISGMTFKTAIAFLEMMQ</sequence>
<dbReference type="EMBL" id="HBIO01004784">
    <property type="protein sequence ID" value="CAE0458464.1"/>
    <property type="molecule type" value="Transcribed_RNA"/>
</dbReference>
<name>A0A7S3PX64_9STRA</name>
<dbReference type="PANTHER" id="PTHR12176">
    <property type="entry name" value="SAM-DEPENDENT METHYLTRANSFERASE SUPERFAMILY PROTEIN"/>
    <property type="match status" value="1"/>
</dbReference>
<dbReference type="SUPFAM" id="SSF53335">
    <property type="entry name" value="S-adenosyl-L-methionine-dependent methyltransferases"/>
    <property type="match status" value="1"/>
</dbReference>
<dbReference type="InterPro" id="IPR051419">
    <property type="entry name" value="Lys/N-term_MeTrsfase_sf"/>
</dbReference>
<evidence type="ECO:0000313" key="5">
    <source>
        <dbReference type="EMBL" id="CAE0458464.1"/>
    </source>
</evidence>
<comment type="similarity">
    <text evidence="1">Belongs to the methyltransferase superfamily.</text>
</comment>
<evidence type="ECO:0000256" key="3">
    <source>
        <dbReference type="ARBA" id="ARBA00022679"/>
    </source>
</evidence>
<accession>A0A7S3PX64</accession>
<dbReference type="AlphaFoldDB" id="A0A7S3PX64"/>
<dbReference type="Gene3D" id="3.40.50.150">
    <property type="entry name" value="Vaccinia Virus protein VP39"/>
    <property type="match status" value="1"/>
</dbReference>
<dbReference type="InterPro" id="IPR029063">
    <property type="entry name" value="SAM-dependent_MTases_sf"/>
</dbReference>
<feature type="region of interest" description="Disordered" evidence="4">
    <location>
        <begin position="234"/>
        <end position="257"/>
    </location>
</feature>
<organism evidence="5">
    <name type="scientific">Chaetoceros debilis</name>
    <dbReference type="NCBI Taxonomy" id="122233"/>
    <lineage>
        <taxon>Eukaryota</taxon>
        <taxon>Sar</taxon>
        <taxon>Stramenopiles</taxon>
        <taxon>Ochrophyta</taxon>
        <taxon>Bacillariophyta</taxon>
        <taxon>Coscinodiscophyceae</taxon>
        <taxon>Chaetocerotophycidae</taxon>
        <taxon>Chaetocerotales</taxon>
        <taxon>Chaetocerotaceae</taxon>
        <taxon>Chaetoceros</taxon>
    </lineage>
</organism>
<dbReference type="PANTHER" id="PTHR12176:SF84">
    <property type="entry name" value="METHYLTRANSFERASE DOMAIN-CONTAINING PROTEIN"/>
    <property type="match status" value="1"/>
</dbReference>
<keyword evidence="3" id="KW-0808">Transferase</keyword>
<dbReference type="GO" id="GO:0032259">
    <property type="term" value="P:methylation"/>
    <property type="evidence" value="ECO:0007669"/>
    <property type="project" value="UniProtKB-KW"/>
</dbReference>
<feature type="compositionally biased region" description="Basic and acidic residues" evidence="4">
    <location>
        <begin position="241"/>
        <end position="254"/>
    </location>
</feature>
<gene>
    <name evidence="5" type="ORF">CDEB00056_LOCUS3305</name>
</gene>
<evidence type="ECO:0000256" key="2">
    <source>
        <dbReference type="ARBA" id="ARBA00022603"/>
    </source>
</evidence>
<keyword evidence="2" id="KW-0489">Methyltransferase</keyword>
<dbReference type="GO" id="GO:0008168">
    <property type="term" value="F:methyltransferase activity"/>
    <property type="evidence" value="ECO:0007669"/>
    <property type="project" value="UniProtKB-KW"/>
</dbReference>
<evidence type="ECO:0000256" key="1">
    <source>
        <dbReference type="ARBA" id="ARBA00008361"/>
    </source>
</evidence>
<reference evidence="5" key="1">
    <citation type="submission" date="2021-01" db="EMBL/GenBank/DDBJ databases">
        <authorList>
            <person name="Corre E."/>
            <person name="Pelletier E."/>
            <person name="Niang G."/>
            <person name="Scheremetjew M."/>
            <person name="Finn R."/>
            <person name="Kale V."/>
            <person name="Holt S."/>
            <person name="Cochrane G."/>
            <person name="Meng A."/>
            <person name="Brown T."/>
            <person name="Cohen L."/>
        </authorList>
    </citation>
    <scope>NUCLEOTIDE SEQUENCE</scope>
    <source>
        <strain evidence="5">MM31A-1</strain>
    </source>
</reference>